<name>A0A3L6EBC2_MAIZE</name>
<dbReference type="Proteomes" id="UP000251960">
    <property type="component" value="Chromosome 6"/>
</dbReference>
<proteinExistence type="predicted"/>
<sequence>MVPFLRTSASVPAILAPSIGDYIHASRPFCPFHRWKVPFQGTSASAPAIVAPLPTVIGTPSINTLHHLGSSEAKLFIEMALVVFGKNGGLEQIGSRKGYVDATTLTKISEDRDDAIDLEEWRARRSRVRSGGEEDWLVVTDGNADCRADRATSTRDQGVLCHRRGGQYKRFASKGLLVDTYGFGRIIQNELVFRLRAYAQRRDLYARSGFVSGDGGFLLALFLALRLRNTGAGLDLLESERKA</sequence>
<protein>
    <submittedName>
        <fullName evidence="1">Uncharacterized protein</fullName>
    </submittedName>
</protein>
<evidence type="ECO:0000313" key="2">
    <source>
        <dbReference type="Proteomes" id="UP000251960"/>
    </source>
</evidence>
<evidence type="ECO:0000313" key="1">
    <source>
        <dbReference type="EMBL" id="PWZ17888.1"/>
    </source>
</evidence>
<reference evidence="1 2" key="1">
    <citation type="journal article" date="2018" name="Nat. Genet.">
        <title>Extensive intraspecific gene order and gene structural variations between Mo17 and other maize genomes.</title>
        <authorList>
            <person name="Sun S."/>
            <person name="Zhou Y."/>
            <person name="Chen J."/>
            <person name="Shi J."/>
            <person name="Zhao H."/>
            <person name="Zhao H."/>
            <person name="Song W."/>
            <person name="Zhang M."/>
            <person name="Cui Y."/>
            <person name="Dong X."/>
            <person name="Liu H."/>
            <person name="Ma X."/>
            <person name="Jiao Y."/>
            <person name="Wang B."/>
            <person name="Wei X."/>
            <person name="Stein J.C."/>
            <person name="Glaubitz J.C."/>
            <person name="Lu F."/>
            <person name="Yu G."/>
            <person name="Liang C."/>
            <person name="Fengler K."/>
            <person name="Li B."/>
            <person name="Rafalski A."/>
            <person name="Schnable P.S."/>
            <person name="Ware D.H."/>
            <person name="Buckler E.S."/>
            <person name="Lai J."/>
        </authorList>
    </citation>
    <scope>NUCLEOTIDE SEQUENCE [LARGE SCALE GENOMIC DNA]</scope>
    <source>
        <strain evidence="2">cv. Missouri 17</strain>
        <tissue evidence="1">Seedling</tissue>
    </source>
</reference>
<accession>A0A3L6EBC2</accession>
<comment type="caution">
    <text evidence="1">The sequence shown here is derived from an EMBL/GenBank/DDBJ whole genome shotgun (WGS) entry which is preliminary data.</text>
</comment>
<dbReference type="AlphaFoldDB" id="A0A3L6EBC2"/>
<gene>
    <name evidence="1" type="ORF">Zm00014a_007817</name>
</gene>
<dbReference type="EMBL" id="NCVQ01000007">
    <property type="protein sequence ID" value="PWZ17888.1"/>
    <property type="molecule type" value="Genomic_DNA"/>
</dbReference>
<organism evidence="1 2">
    <name type="scientific">Zea mays</name>
    <name type="common">Maize</name>
    <dbReference type="NCBI Taxonomy" id="4577"/>
    <lineage>
        <taxon>Eukaryota</taxon>
        <taxon>Viridiplantae</taxon>
        <taxon>Streptophyta</taxon>
        <taxon>Embryophyta</taxon>
        <taxon>Tracheophyta</taxon>
        <taxon>Spermatophyta</taxon>
        <taxon>Magnoliopsida</taxon>
        <taxon>Liliopsida</taxon>
        <taxon>Poales</taxon>
        <taxon>Poaceae</taxon>
        <taxon>PACMAD clade</taxon>
        <taxon>Panicoideae</taxon>
        <taxon>Andropogonodae</taxon>
        <taxon>Andropogoneae</taxon>
        <taxon>Tripsacinae</taxon>
        <taxon>Zea</taxon>
    </lineage>
</organism>